<reference evidence="4 5" key="1">
    <citation type="journal article" date="2019" name="Sci. Rep.">
        <title>Comparative genomics of chytrid fungi reveal insights into the obligate biotrophic and pathogenic lifestyle of Synchytrium endobioticum.</title>
        <authorList>
            <person name="van de Vossenberg B.T.L.H."/>
            <person name="Warris S."/>
            <person name="Nguyen H.D.T."/>
            <person name="van Gent-Pelzer M.P.E."/>
            <person name="Joly D.L."/>
            <person name="van de Geest H.C."/>
            <person name="Bonants P.J.M."/>
            <person name="Smith D.S."/>
            <person name="Levesque C.A."/>
            <person name="van der Lee T.A.J."/>
        </authorList>
    </citation>
    <scope>NUCLEOTIDE SEQUENCE [LARGE SCALE GENOMIC DNA]</scope>
    <source>
        <strain evidence="3 5">LEV6574</strain>
        <strain evidence="2 4">MB42</strain>
    </source>
</reference>
<dbReference type="Proteomes" id="UP000317494">
    <property type="component" value="Unassembled WGS sequence"/>
</dbReference>
<accession>A0A507BXS4</accession>
<keyword evidence="4" id="KW-1185">Reference proteome</keyword>
<evidence type="ECO:0000313" key="2">
    <source>
        <dbReference type="EMBL" id="TPX34120.1"/>
    </source>
</evidence>
<proteinExistence type="predicted"/>
<dbReference type="VEuPathDB" id="FungiDB:SeMB42_g07368"/>
<evidence type="ECO:0000313" key="3">
    <source>
        <dbReference type="EMBL" id="TPX42027.1"/>
    </source>
</evidence>
<evidence type="ECO:0000313" key="4">
    <source>
        <dbReference type="Proteomes" id="UP000317494"/>
    </source>
</evidence>
<gene>
    <name evidence="3" type="ORF">SeLEV6574_g05810</name>
    <name evidence="2" type="ORF">SeMB42_g07368</name>
</gene>
<evidence type="ECO:0000256" key="1">
    <source>
        <dbReference type="SAM" id="SignalP"/>
    </source>
</evidence>
<dbReference type="OrthoDB" id="283575at2759"/>
<dbReference type="EMBL" id="QEAM01000291">
    <property type="protein sequence ID" value="TPX42027.1"/>
    <property type="molecule type" value="Genomic_DNA"/>
</dbReference>
<sequence length="99" mass="10809">MFLTVTFVVLLICILGVHAPGCYSGKCFRIVNNHPCYTGPDGINIQHCTCASNAFQCESDSRNLATPPCIWNWPCIQDIHIRNLDVLSSGAQAKPGDES</sequence>
<keyword evidence="1" id="KW-0732">Signal</keyword>
<dbReference type="EMBL" id="QEAN01000510">
    <property type="protein sequence ID" value="TPX34120.1"/>
    <property type="molecule type" value="Genomic_DNA"/>
</dbReference>
<comment type="caution">
    <text evidence="2">The sequence shown here is derived from an EMBL/GenBank/DDBJ whole genome shotgun (WGS) entry which is preliminary data.</text>
</comment>
<name>A0A507BXS4_9FUNG</name>
<evidence type="ECO:0000313" key="5">
    <source>
        <dbReference type="Proteomes" id="UP000320475"/>
    </source>
</evidence>
<feature type="signal peptide" evidence="1">
    <location>
        <begin position="1"/>
        <end position="19"/>
    </location>
</feature>
<protein>
    <submittedName>
        <fullName evidence="2">Uncharacterized protein</fullName>
    </submittedName>
</protein>
<dbReference type="Proteomes" id="UP000320475">
    <property type="component" value="Unassembled WGS sequence"/>
</dbReference>
<feature type="chain" id="PRO_5036363021" evidence="1">
    <location>
        <begin position="20"/>
        <end position="99"/>
    </location>
</feature>
<organism evidence="2 4">
    <name type="scientific">Synchytrium endobioticum</name>
    <dbReference type="NCBI Taxonomy" id="286115"/>
    <lineage>
        <taxon>Eukaryota</taxon>
        <taxon>Fungi</taxon>
        <taxon>Fungi incertae sedis</taxon>
        <taxon>Chytridiomycota</taxon>
        <taxon>Chytridiomycota incertae sedis</taxon>
        <taxon>Chytridiomycetes</taxon>
        <taxon>Synchytriales</taxon>
        <taxon>Synchytriaceae</taxon>
        <taxon>Synchytrium</taxon>
    </lineage>
</organism>
<dbReference type="AlphaFoldDB" id="A0A507BXS4"/>